<reference evidence="1" key="2">
    <citation type="journal article" date="2015" name="Fish Shellfish Immunol.">
        <title>Early steps in the European eel (Anguilla anguilla)-Vibrio vulnificus interaction in the gills: Role of the RtxA13 toxin.</title>
        <authorList>
            <person name="Callol A."/>
            <person name="Pajuelo D."/>
            <person name="Ebbesson L."/>
            <person name="Teles M."/>
            <person name="MacKenzie S."/>
            <person name="Amaro C."/>
        </authorList>
    </citation>
    <scope>NUCLEOTIDE SEQUENCE</scope>
</reference>
<protein>
    <submittedName>
        <fullName evidence="1">Uncharacterized protein</fullName>
    </submittedName>
</protein>
<dbReference type="AlphaFoldDB" id="A0A0E9X2J7"/>
<sequence length="76" mass="8837">MGDSYIYLALLISYCIDVYTEKDIGLLVHPCCAEHRILLFKFKSFTCIFSFLYDALKIHTFDGLEHRSVISHFINS</sequence>
<evidence type="ECO:0000313" key="1">
    <source>
        <dbReference type="EMBL" id="JAH96947.1"/>
    </source>
</evidence>
<organism evidence="1">
    <name type="scientific">Anguilla anguilla</name>
    <name type="common">European freshwater eel</name>
    <name type="synonym">Muraena anguilla</name>
    <dbReference type="NCBI Taxonomy" id="7936"/>
    <lineage>
        <taxon>Eukaryota</taxon>
        <taxon>Metazoa</taxon>
        <taxon>Chordata</taxon>
        <taxon>Craniata</taxon>
        <taxon>Vertebrata</taxon>
        <taxon>Euteleostomi</taxon>
        <taxon>Actinopterygii</taxon>
        <taxon>Neopterygii</taxon>
        <taxon>Teleostei</taxon>
        <taxon>Anguilliformes</taxon>
        <taxon>Anguillidae</taxon>
        <taxon>Anguilla</taxon>
    </lineage>
</organism>
<accession>A0A0E9X2J7</accession>
<proteinExistence type="predicted"/>
<dbReference type="EMBL" id="GBXM01011630">
    <property type="protein sequence ID" value="JAH96947.1"/>
    <property type="molecule type" value="Transcribed_RNA"/>
</dbReference>
<name>A0A0E9X2J7_ANGAN</name>
<reference evidence="1" key="1">
    <citation type="submission" date="2014-11" db="EMBL/GenBank/DDBJ databases">
        <authorList>
            <person name="Amaro Gonzalez C."/>
        </authorList>
    </citation>
    <scope>NUCLEOTIDE SEQUENCE</scope>
</reference>